<keyword evidence="1" id="KW-0472">Membrane</keyword>
<sequence>MVGALIMGIGAILPWARATGVDGQVNVFWDNNLLLVLAAIVTGALAKWLGAVSALPVAAVALVAIVLVMYELPGTLMERSGFWQAEMTWGAYIALLGAVVALGASLSDFSARLVAP</sequence>
<proteinExistence type="predicted"/>
<gene>
    <name evidence="2" type="ORF">LRS13_16180</name>
</gene>
<organism evidence="2 3">
    <name type="scientific">Svornostia abyssi</name>
    <dbReference type="NCBI Taxonomy" id="2898438"/>
    <lineage>
        <taxon>Bacteria</taxon>
        <taxon>Bacillati</taxon>
        <taxon>Actinomycetota</taxon>
        <taxon>Thermoleophilia</taxon>
        <taxon>Solirubrobacterales</taxon>
        <taxon>Baekduiaceae</taxon>
        <taxon>Svornostia</taxon>
    </lineage>
</organism>
<name>A0ABY5PCL6_9ACTN</name>
<evidence type="ECO:0000313" key="2">
    <source>
        <dbReference type="EMBL" id="UUY02245.1"/>
    </source>
</evidence>
<accession>A0ABY5PCL6</accession>
<evidence type="ECO:0000313" key="3">
    <source>
        <dbReference type="Proteomes" id="UP001058860"/>
    </source>
</evidence>
<protein>
    <submittedName>
        <fullName evidence="2">Uncharacterized protein</fullName>
    </submittedName>
</protein>
<keyword evidence="1" id="KW-1133">Transmembrane helix</keyword>
<feature type="transmembrane region" description="Helical" evidence="1">
    <location>
        <begin position="53"/>
        <end position="70"/>
    </location>
</feature>
<keyword evidence="1" id="KW-0812">Transmembrane</keyword>
<reference evidence="3" key="1">
    <citation type="submission" date="2021-11" db="EMBL/GenBank/DDBJ databases">
        <title>Cultivation dependent microbiological survey of springs from the worlds oldest radium mine currently devoted to the extraction of radon-saturated water.</title>
        <authorList>
            <person name="Kapinusova G."/>
            <person name="Smrhova T."/>
            <person name="Strejcek M."/>
            <person name="Suman J."/>
            <person name="Jani K."/>
            <person name="Pajer P."/>
            <person name="Uhlik O."/>
        </authorList>
    </citation>
    <scope>NUCLEOTIDE SEQUENCE [LARGE SCALE GENOMIC DNA]</scope>
    <source>
        <strain evidence="3">J379</strain>
    </source>
</reference>
<dbReference type="RefSeq" id="WP_353862778.1">
    <property type="nucleotide sequence ID" value="NZ_CP088295.1"/>
</dbReference>
<feature type="transmembrane region" description="Helical" evidence="1">
    <location>
        <begin position="90"/>
        <end position="111"/>
    </location>
</feature>
<evidence type="ECO:0000256" key="1">
    <source>
        <dbReference type="SAM" id="Phobius"/>
    </source>
</evidence>
<dbReference type="Proteomes" id="UP001058860">
    <property type="component" value="Chromosome"/>
</dbReference>
<dbReference type="EMBL" id="CP088295">
    <property type="protein sequence ID" value="UUY02245.1"/>
    <property type="molecule type" value="Genomic_DNA"/>
</dbReference>
<keyword evidence="3" id="KW-1185">Reference proteome</keyword>